<reference evidence="1" key="2">
    <citation type="journal article" date="2015" name="Fish Shellfish Immunol.">
        <title>Early steps in the European eel (Anguilla anguilla)-Vibrio vulnificus interaction in the gills: Role of the RtxA13 toxin.</title>
        <authorList>
            <person name="Callol A."/>
            <person name="Pajuelo D."/>
            <person name="Ebbesson L."/>
            <person name="Teles M."/>
            <person name="MacKenzie S."/>
            <person name="Amaro C."/>
        </authorList>
    </citation>
    <scope>NUCLEOTIDE SEQUENCE</scope>
</reference>
<organism evidence="1">
    <name type="scientific">Anguilla anguilla</name>
    <name type="common">European freshwater eel</name>
    <name type="synonym">Muraena anguilla</name>
    <dbReference type="NCBI Taxonomy" id="7936"/>
    <lineage>
        <taxon>Eukaryota</taxon>
        <taxon>Metazoa</taxon>
        <taxon>Chordata</taxon>
        <taxon>Craniata</taxon>
        <taxon>Vertebrata</taxon>
        <taxon>Euteleostomi</taxon>
        <taxon>Actinopterygii</taxon>
        <taxon>Neopterygii</taxon>
        <taxon>Teleostei</taxon>
        <taxon>Anguilliformes</taxon>
        <taxon>Anguillidae</taxon>
        <taxon>Anguilla</taxon>
    </lineage>
</organism>
<sequence>MPNQAYFQSFLLKPFGAPSRYENSNLFFSLY</sequence>
<dbReference type="AlphaFoldDB" id="A0A0E9XK01"/>
<dbReference type="EMBL" id="GBXM01006402">
    <property type="protein sequence ID" value="JAI02176.1"/>
    <property type="molecule type" value="Transcribed_RNA"/>
</dbReference>
<name>A0A0E9XK01_ANGAN</name>
<reference evidence="1" key="1">
    <citation type="submission" date="2014-11" db="EMBL/GenBank/DDBJ databases">
        <authorList>
            <person name="Amaro Gonzalez C."/>
        </authorList>
    </citation>
    <scope>NUCLEOTIDE SEQUENCE</scope>
</reference>
<accession>A0A0E9XK01</accession>
<protein>
    <submittedName>
        <fullName evidence="1">Uncharacterized protein</fullName>
    </submittedName>
</protein>
<dbReference type="EMBL" id="GBXM01006404">
    <property type="protein sequence ID" value="JAI02174.1"/>
    <property type="molecule type" value="Transcribed_RNA"/>
</dbReference>
<proteinExistence type="predicted"/>
<evidence type="ECO:0000313" key="1">
    <source>
        <dbReference type="EMBL" id="JAI02176.1"/>
    </source>
</evidence>